<sequence length="119" mass="12905">MTERIRAVGGPERIDRREGERRERERRAEHEASRALVPIEPAEPEFKPETAPARPAVHVAAEPGAAAFFAQQMGQRGQKRGLRGGPPVLGAARAAYLGTEYSGEAERRPPAGQAAKTDI</sequence>
<gene>
    <name evidence="2" type="ORF">GGR11_002300</name>
</gene>
<proteinExistence type="predicted"/>
<organism evidence="2 3">
    <name type="scientific">Brevundimonas mediterranea</name>
    <dbReference type="NCBI Taxonomy" id="74329"/>
    <lineage>
        <taxon>Bacteria</taxon>
        <taxon>Pseudomonadati</taxon>
        <taxon>Pseudomonadota</taxon>
        <taxon>Alphaproteobacteria</taxon>
        <taxon>Caulobacterales</taxon>
        <taxon>Caulobacteraceae</taxon>
        <taxon>Brevundimonas</taxon>
    </lineage>
</organism>
<dbReference type="Proteomes" id="UP000532936">
    <property type="component" value="Unassembled WGS sequence"/>
</dbReference>
<feature type="compositionally biased region" description="Basic and acidic residues" evidence="1">
    <location>
        <begin position="1"/>
        <end position="33"/>
    </location>
</feature>
<accession>A0A7W6A5W0</accession>
<protein>
    <submittedName>
        <fullName evidence="2">Uncharacterized protein</fullName>
    </submittedName>
</protein>
<evidence type="ECO:0000256" key="1">
    <source>
        <dbReference type="SAM" id="MobiDB-lite"/>
    </source>
</evidence>
<reference evidence="2 3" key="1">
    <citation type="submission" date="2020-08" db="EMBL/GenBank/DDBJ databases">
        <title>Genomic Encyclopedia of Type Strains, Phase IV (KMG-IV): sequencing the most valuable type-strain genomes for metagenomic binning, comparative biology and taxonomic classification.</title>
        <authorList>
            <person name="Goeker M."/>
        </authorList>
    </citation>
    <scope>NUCLEOTIDE SEQUENCE [LARGE SCALE GENOMIC DNA]</scope>
    <source>
        <strain evidence="2 3">DSM 14878</strain>
    </source>
</reference>
<dbReference type="AlphaFoldDB" id="A0A7W6A5W0"/>
<comment type="caution">
    <text evidence="2">The sequence shown here is derived from an EMBL/GenBank/DDBJ whole genome shotgun (WGS) entry which is preliminary data.</text>
</comment>
<evidence type="ECO:0000313" key="3">
    <source>
        <dbReference type="Proteomes" id="UP000532936"/>
    </source>
</evidence>
<evidence type="ECO:0000313" key="2">
    <source>
        <dbReference type="EMBL" id="MBB3872747.1"/>
    </source>
</evidence>
<dbReference type="RefSeq" id="WP_183197088.1">
    <property type="nucleotide sequence ID" value="NZ_JACIDA010000002.1"/>
</dbReference>
<dbReference type="EMBL" id="JACIDA010000002">
    <property type="protein sequence ID" value="MBB3872747.1"/>
    <property type="molecule type" value="Genomic_DNA"/>
</dbReference>
<feature type="region of interest" description="Disordered" evidence="1">
    <location>
        <begin position="1"/>
        <end position="57"/>
    </location>
</feature>
<name>A0A7W6A5W0_9CAUL</name>